<evidence type="ECO:0000256" key="6">
    <source>
        <dbReference type="PROSITE-ProRule" id="PRU10141"/>
    </source>
</evidence>
<dbReference type="GO" id="GO:0004674">
    <property type="term" value="F:protein serine/threonine kinase activity"/>
    <property type="evidence" value="ECO:0007669"/>
    <property type="project" value="UniProtKB-KW"/>
</dbReference>
<evidence type="ECO:0000313" key="9">
    <source>
        <dbReference type="Proteomes" id="UP000238701"/>
    </source>
</evidence>
<dbReference type="PANTHER" id="PTHR43289:SF34">
    <property type="entry name" value="SERINE_THREONINE-PROTEIN KINASE YBDM-RELATED"/>
    <property type="match status" value="1"/>
</dbReference>
<evidence type="ECO:0000256" key="1">
    <source>
        <dbReference type="ARBA" id="ARBA00022679"/>
    </source>
</evidence>
<dbReference type="SUPFAM" id="SSF48452">
    <property type="entry name" value="TPR-like"/>
    <property type="match status" value="2"/>
</dbReference>
<evidence type="ECO:0000313" key="8">
    <source>
        <dbReference type="EMBL" id="SPF34344.1"/>
    </source>
</evidence>
<dbReference type="InterPro" id="IPR011990">
    <property type="entry name" value="TPR-like_helical_dom_sf"/>
</dbReference>
<dbReference type="PANTHER" id="PTHR43289">
    <property type="entry name" value="MITOGEN-ACTIVATED PROTEIN KINASE KINASE KINASE 20-RELATED"/>
    <property type="match status" value="1"/>
</dbReference>
<dbReference type="InterPro" id="IPR000719">
    <property type="entry name" value="Prot_kinase_dom"/>
</dbReference>
<evidence type="ECO:0000256" key="3">
    <source>
        <dbReference type="ARBA" id="ARBA00022777"/>
    </source>
</evidence>
<evidence type="ECO:0000256" key="4">
    <source>
        <dbReference type="ARBA" id="ARBA00022840"/>
    </source>
</evidence>
<dbReference type="AlphaFoldDB" id="A0A2U3K3T2"/>
<dbReference type="Pfam" id="PF00069">
    <property type="entry name" value="Pkinase"/>
    <property type="match status" value="1"/>
</dbReference>
<dbReference type="Pfam" id="PF13431">
    <property type="entry name" value="TPR_17"/>
    <property type="match status" value="1"/>
</dbReference>
<dbReference type="GO" id="GO:0005524">
    <property type="term" value="F:ATP binding"/>
    <property type="evidence" value="ECO:0007669"/>
    <property type="project" value="UniProtKB-UniRule"/>
</dbReference>
<name>A0A2U3K3T2_9BACT</name>
<dbReference type="InterPro" id="IPR019734">
    <property type="entry name" value="TPR_rpt"/>
</dbReference>
<dbReference type="PROSITE" id="PS50005">
    <property type="entry name" value="TPR"/>
    <property type="match status" value="1"/>
</dbReference>
<dbReference type="CDD" id="cd14014">
    <property type="entry name" value="STKc_PknB_like"/>
    <property type="match status" value="1"/>
</dbReference>
<keyword evidence="4 6" id="KW-0067">ATP-binding</keyword>
<dbReference type="Proteomes" id="UP000238701">
    <property type="component" value="Unassembled WGS sequence"/>
</dbReference>
<evidence type="ECO:0000259" key="7">
    <source>
        <dbReference type="PROSITE" id="PS50011"/>
    </source>
</evidence>
<organism evidence="8 9">
    <name type="scientific">Candidatus Sulfotelmatobacter kueseliae</name>
    <dbReference type="NCBI Taxonomy" id="2042962"/>
    <lineage>
        <taxon>Bacteria</taxon>
        <taxon>Pseudomonadati</taxon>
        <taxon>Acidobacteriota</taxon>
        <taxon>Terriglobia</taxon>
        <taxon>Terriglobales</taxon>
        <taxon>Candidatus Korobacteraceae</taxon>
        <taxon>Candidatus Sulfotelmatobacter</taxon>
    </lineage>
</organism>
<keyword evidence="8" id="KW-0723">Serine/threonine-protein kinase</keyword>
<feature type="repeat" description="TPR" evidence="5">
    <location>
        <begin position="624"/>
        <end position="657"/>
    </location>
</feature>
<accession>A0A2U3K3T2</accession>
<feature type="binding site" evidence="6">
    <location>
        <position position="47"/>
    </location>
    <ligand>
        <name>ATP</name>
        <dbReference type="ChEBI" id="CHEBI:30616"/>
    </ligand>
</feature>
<dbReference type="SMART" id="SM00220">
    <property type="entry name" value="S_TKc"/>
    <property type="match status" value="1"/>
</dbReference>
<dbReference type="Gene3D" id="3.40.50.10610">
    <property type="entry name" value="ABC-type transport auxiliary lipoprotein component"/>
    <property type="match status" value="1"/>
</dbReference>
<dbReference type="OrthoDB" id="9797180at2"/>
<dbReference type="Gene3D" id="3.30.200.20">
    <property type="entry name" value="Phosphorylase Kinase, domain 1"/>
    <property type="match status" value="1"/>
</dbReference>
<keyword evidence="2 6" id="KW-0547">Nucleotide-binding</keyword>
<dbReference type="NCBIfam" id="NF047558">
    <property type="entry name" value="TPR_END_plus"/>
    <property type="match status" value="1"/>
</dbReference>
<dbReference type="EMBL" id="OMOD01000029">
    <property type="protein sequence ID" value="SPF34344.1"/>
    <property type="molecule type" value="Genomic_DNA"/>
</dbReference>
<reference evidence="9" key="1">
    <citation type="submission" date="2018-02" db="EMBL/GenBank/DDBJ databases">
        <authorList>
            <person name="Hausmann B."/>
        </authorList>
    </citation>
    <scope>NUCLEOTIDE SEQUENCE [LARGE SCALE GENOMIC DNA]</scope>
    <source>
        <strain evidence="9">Peat soil MAG SbA1</strain>
    </source>
</reference>
<gene>
    <name evidence="8" type="ORF">SBA1_1240015</name>
</gene>
<protein>
    <submittedName>
        <fullName evidence="8">Serine/threonine protein kinase</fullName>
    </submittedName>
</protein>
<evidence type="ECO:0000256" key="2">
    <source>
        <dbReference type="ARBA" id="ARBA00022741"/>
    </source>
</evidence>
<dbReference type="PROSITE" id="PS50011">
    <property type="entry name" value="PROTEIN_KINASE_DOM"/>
    <property type="match status" value="1"/>
</dbReference>
<dbReference type="PROSITE" id="PS00107">
    <property type="entry name" value="PROTEIN_KINASE_ATP"/>
    <property type="match status" value="1"/>
</dbReference>
<proteinExistence type="predicted"/>
<feature type="domain" description="Protein kinase" evidence="7">
    <location>
        <begin position="18"/>
        <end position="282"/>
    </location>
</feature>
<dbReference type="InterPro" id="IPR011009">
    <property type="entry name" value="Kinase-like_dom_sf"/>
</dbReference>
<keyword evidence="1" id="KW-0808">Transferase</keyword>
<evidence type="ECO:0000256" key="5">
    <source>
        <dbReference type="PROSITE-ProRule" id="PRU00339"/>
    </source>
</evidence>
<dbReference type="Gene3D" id="1.25.40.10">
    <property type="entry name" value="Tetratricopeptide repeat domain"/>
    <property type="match status" value="3"/>
</dbReference>
<dbReference type="Gene3D" id="1.10.510.10">
    <property type="entry name" value="Transferase(Phosphotransferase) domain 1"/>
    <property type="match status" value="1"/>
</dbReference>
<keyword evidence="5" id="KW-0802">TPR repeat</keyword>
<dbReference type="SUPFAM" id="SSF56112">
    <property type="entry name" value="Protein kinase-like (PK-like)"/>
    <property type="match status" value="1"/>
</dbReference>
<sequence>MGQALNHGALIGCELGHYRVIEKVGEGGMGEVFLARDEHLGHNVALKVLPPGTDDRGRQLFRKEAKALSKLNHPNIVTVIDFDTQDNVDFLVMEYVPGLALDEKVRQGVLREREIVRIGVQLAEGLAAAHAQGVIHRDLKPGNLRLTKDDRLKILDFGLAWSTLRLGPLASTLSFNGSVDCSGTLPYMATEQLAGLAVDARTDIYSAGAVLYELYTGRAPFEQKLFTALVDEILHRAPVPPSHVRPGISPRLEAIILKCLEKDPEKRYQSAEDLLRDLRELANAQGAPAASRLGGRLRFYLLAACLALLALATVLGWRNRSWMDTLRNQDAPHIESLAVLPFSNLSGDSQQEYLADGMTDSLITDLGQMHALQRIISRTSVMRYKTQPVPLRDVARQLKVDAVIEGAVMRSGQTVQVTVRLVSAADDRQLWSHRYEGEFRDLLTLQHQLALAIAREIRVNLSAGDRARLAAARPVEPAAQEAYLKGEYLRFGTSEQRMKARQYFEQAIQLDPNYAPAYAGLADSYWNDIGVPPRETMPKARDYALRAVALDETLAHAHTALATVRFYGDWDWAEADREYQRALQLNPGDAEAHRMYSVFLAAMGRADEALAQVLAAQVLDPLYNDNNTTAGWDLYCSRRYDQALDYCQRALELTPNNDNAHACFGYAYLGKGQYPQALDETMKAWTLSGRETVWAVLLGRIYAHQGNTAKANQLLAQVLEQSRRTYVPPYFMTVLYAALGDREKAFQWLDRAYTDRDLYLTGMKVDSALDPLRADARFQELERRVGLSP</sequence>
<keyword evidence="3 8" id="KW-0418">Kinase</keyword>
<dbReference type="InterPro" id="IPR017441">
    <property type="entry name" value="Protein_kinase_ATP_BS"/>
</dbReference>